<dbReference type="SUPFAM" id="SSF56784">
    <property type="entry name" value="HAD-like"/>
    <property type="match status" value="1"/>
</dbReference>
<evidence type="ECO:0000256" key="3">
    <source>
        <dbReference type="ARBA" id="ARBA00022475"/>
    </source>
</evidence>
<dbReference type="Pfam" id="PF00122">
    <property type="entry name" value="E1-E2_ATPase"/>
    <property type="match status" value="1"/>
</dbReference>
<dbReference type="InterPro" id="IPR023299">
    <property type="entry name" value="ATPase_P-typ_cyto_dom_N"/>
</dbReference>
<dbReference type="GO" id="GO:0016887">
    <property type="term" value="F:ATP hydrolysis activity"/>
    <property type="evidence" value="ECO:0007669"/>
    <property type="project" value="InterPro"/>
</dbReference>
<dbReference type="PRINTS" id="PR00119">
    <property type="entry name" value="CATATPASE"/>
</dbReference>
<feature type="transmembrane region" description="Helical" evidence="16">
    <location>
        <begin position="628"/>
        <end position="648"/>
    </location>
</feature>
<keyword evidence="2 16" id="KW-0813">Transport</keyword>
<evidence type="ECO:0000256" key="12">
    <source>
        <dbReference type="ARBA" id="ARBA00022967"/>
    </source>
</evidence>
<evidence type="ECO:0000256" key="16">
    <source>
        <dbReference type="HAMAP-Rule" id="MF_00285"/>
    </source>
</evidence>
<dbReference type="InterPro" id="IPR023214">
    <property type="entry name" value="HAD_sf"/>
</dbReference>
<comment type="similarity">
    <text evidence="16">Belongs to the cation transport ATPase (P-type) (TC 3.A.3) family. Type IA subfamily.</text>
</comment>
<name>A0AAX3SKL1_9BURK</name>
<evidence type="ECO:0000256" key="13">
    <source>
        <dbReference type="ARBA" id="ARBA00022989"/>
    </source>
</evidence>
<evidence type="ECO:0000259" key="17">
    <source>
        <dbReference type="Pfam" id="PF00122"/>
    </source>
</evidence>
<evidence type="ECO:0000256" key="7">
    <source>
        <dbReference type="ARBA" id="ARBA00022723"/>
    </source>
</evidence>
<dbReference type="SUPFAM" id="SSF81660">
    <property type="entry name" value="Metal cation-transporting ATPase, ATP-binding domain N"/>
    <property type="match status" value="1"/>
</dbReference>
<sequence length="694" mass="73189">MSRKTALSLFDPSLVRQALGDSIRKLAPSAQWRNPVMFVVYLGAIFTSLLWAQALAGEGEAPAGFILAIALWLWFTVLFANFAEALAEGRSRAQAASLRSMKRSTVAKKLEQASYQSRWHPVGAEELRSGMWVLVEAGDTIPLDGTVIEGVASVDESAITGESAPVIREAGGDFSSVTGGTRVLSDWLVVQITVNPGESFLDRMISMVESARRHKTPNELALTILLVGLTLLFLLVIVTLRPYSAFAVELTGSGQVVGLTVLIALLVCLIPTTIGGLLSAIGVAGMSRMMQANVIATSGRAVEAAGDVDVLLLDKTGTITLGNRQASEFLPAPGVTAAQLVDAAQLASLADETPEGRSVVVLAKEMHGLRERDLATLHAVFVPFTAQTRMSGVDMPQPDGGTRSLRKGAADAVRRHVEAMGGKFPPAMLKVVEDVSRRGSTPLVVADGARVLGVIELKDVVKHGIRERFAELRRMGIKTVMITGDNPLTAAAIAAEAGVDDYLAEATPEDKLRLIREHQAAGRLVAMTGDGTNDAPALAQADVAVAMNSGTQAAKEAGNMVDLDSNPTKLIEVVETGKQMLMTRGALTTFSVANDVAKYFAIIPAAFVGTYPQLSALNVMGLASPGSAILSAVIFNALIIIVLIPLALRGVPYHAIGASALLRRNLLVYGLGGLVVPFIGIKLIDMLLVAFGLA</sequence>
<keyword evidence="10 16" id="KW-0460">Magnesium</keyword>
<reference evidence="18" key="1">
    <citation type="submission" date="2023-03" db="EMBL/GenBank/DDBJ databases">
        <title>Synergistic degradation of erythromycin by symbiotic bacteria Ery-6A and Ery-6B and application in simulated water remediation.</title>
        <authorList>
            <person name="Xu S."/>
        </authorList>
    </citation>
    <scope>NUCLEOTIDE SEQUENCE</scope>
    <source>
        <strain evidence="18">Ery-6A</strain>
    </source>
</reference>
<feature type="transmembrane region" description="Helical" evidence="16">
    <location>
        <begin position="220"/>
        <end position="244"/>
    </location>
</feature>
<feature type="binding site" evidence="16">
    <location>
        <position position="530"/>
    </location>
    <ligand>
        <name>Mg(2+)</name>
        <dbReference type="ChEBI" id="CHEBI:18420"/>
    </ligand>
</feature>
<comment type="subcellular location">
    <subcellularLocation>
        <location evidence="1 16">Cell membrane</location>
        <topology evidence="1 16">Multi-pass membrane protein</topology>
    </subcellularLocation>
</comment>
<evidence type="ECO:0000256" key="5">
    <source>
        <dbReference type="ARBA" id="ARBA00022553"/>
    </source>
</evidence>
<dbReference type="SUPFAM" id="SSF81665">
    <property type="entry name" value="Calcium ATPase, transmembrane domain M"/>
    <property type="match status" value="1"/>
</dbReference>
<keyword evidence="3 16" id="KW-1003">Cell membrane</keyword>
<dbReference type="RefSeq" id="WP_047327914.1">
    <property type="nucleotide sequence ID" value="NZ_CP104581.1"/>
</dbReference>
<evidence type="ECO:0000256" key="15">
    <source>
        <dbReference type="ARBA" id="ARBA00023136"/>
    </source>
</evidence>
<evidence type="ECO:0000256" key="1">
    <source>
        <dbReference type="ARBA" id="ARBA00004651"/>
    </source>
</evidence>
<keyword evidence="5 16" id="KW-0597">Phosphoprotein</keyword>
<keyword evidence="15 16" id="KW-0472">Membrane</keyword>
<feature type="binding site" evidence="16">
    <location>
        <position position="407"/>
    </location>
    <ligand>
        <name>ATP</name>
        <dbReference type="ChEBI" id="CHEBI:30616"/>
    </ligand>
</feature>
<dbReference type="EC" id="7.2.2.6" evidence="16"/>
<comment type="subunit">
    <text evidence="16">The system is composed of three essential subunits: KdpA, KdpB and KdpC.</text>
</comment>
<dbReference type="InterPro" id="IPR008250">
    <property type="entry name" value="ATPase_P-typ_transduc_dom_A_sf"/>
</dbReference>
<evidence type="ECO:0000256" key="8">
    <source>
        <dbReference type="ARBA" id="ARBA00022741"/>
    </source>
</evidence>
<dbReference type="Gene3D" id="3.40.50.1000">
    <property type="entry name" value="HAD superfamily/HAD-like"/>
    <property type="match status" value="1"/>
</dbReference>
<evidence type="ECO:0000256" key="14">
    <source>
        <dbReference type="ARBA" id="ARBA00023065"/>
    </source>
</evidence>
<feature type="binding site" evidence="16">
    <location>
        <position position="534"/>
    </location>
    <ligand>
        <name>Mg(2+)</name>
        <dbReference type="ChEBI" id="CHEBI:18420"/>
    </ligand>
</feature>
<keyword evidence="4 16" id="KW-0633">Potassium transport</keyword>
<dbReference type="InterPro" id="IPR023298">
    <property type="entry name" value="ATPase_P-typ_TM_dom_sf"/>
</dbReference>
<evidence type="ECO:0000256" key="9">
    <source>
        <dbReference type="ARBA" id="ARBA00022840"/>
    </source>
</evidence>
<dbReference type="Pfam" id="PF00702">
    <property type="entry name" value="Hydrolase"/>
    <property type="match status" value="1"/>
</dbReference>
<evidence type="ECO:0000256" key="4">
    <source>
        <dbReference type="ARBA" id="ARBA00022538"/>
    </source>
</evidence>
<comment type="function">
    <text evidence="16">Part of the high-affinity ATP-driven potassium transport (or Kdp) system, which catalyzes the hydrolysis of ATP coupled with the electrogenic transport of potassium into the cytoplasm. This subunit is responsible for energy coupling to the transport system and for the release of the potassium ions to the cytoplasm.</text>
</comment>
<evidence type="ECO:0000256" key="11">
    <source>
        <dbReference type="ARBA" id="ARBA00022958"/>
    </source>
</evidence>
<comment type="catalytic activity">
    <reaction evidence="16">
        <text>K(+)(out) + ATP + H2O = K(+)(in) + ADP + phosphate + H(+)</text>
        <dbReference type="Rhea" id="RHEA:16777"/>
        <dbReference type="ChEBI" id="CHEBI:15377"/>
        <dbReference type="ChEBI" id="CHEBI:15378"/>
        <dbReference type="ChEBI" id="CHEBI:29103"/>
        <dbReference type="ChEBI" id="CHEBI:30616"/>
        <dbReference type="ChEBI" id="CHEBI:43474"/>
        <dbReference type="ChEBI" id="CHEBI:456216"/>
        <dbReference type="EC" id="7.2.2.6"/>
    </reaction>
</comment>
<feature type="binding site" evidence="16">
    <location>
        <position position="351"/>
    </location>
    <ligand>
        <name>ATP</name>
        <dbReference type="ChEBI" id="CHEBI:30616"/>
    </ligand>
</feature>
<dbReference type="PANTHER" id="PTHR43743:SF1">
    <property type="entry name" value="POTASSIUM-TRANSPORTING ATPASE ATP-BINDING SUBUNIT"/>
    <property type="match status" value="1"/>
</dbReference>
<dbReference type="NCBIfam" id="TIGR01494">
    <property type="entry name" value="ATPase_P-type"/>
    <property type="match status" value="2"/>
</dbReference>
<dbReference type="PROSITE" id="PS00154">
    <property type="entry name" value="ATPASE_E1_E2"/>
    <property type="match status" value="1"/>
</dbReference>
<dbReference type="HAMAP" id="MF_00285">
    <property type="entry name" value="KdpB"/>
    <property type="match status" value="1"/>
</dbReference>
<feature type="domain" description="P-type ATPase A" evidence="17">
    <location>
        <begin position="117"/>
        <end position="209"/>
    </location>
</feature>
<dbReference type="GO" id="GO:0005524">
    <property type="term" value="F:ATP binding"/>
    <property type="evidence" value="ECO:0007669"/>
    <property type="project" value="UniProtKB-UniRule"/>
</dbReference>
<dbReference type="GO" id="GO:0000287">
    <property type="term" value="F:magnesium ion binding"/>
    <property type="evidence" value="ECO:0007669"/>
    <property type="project" value="UniProtKB-UniRule"/>
</dbReference>
<feature type="transmembrane region" description="Helical" evidence="16">
    <location>
        <begin position="35"/>
        <end position="56"/>
    </location>
</feature>
<feature type="binding site" evidence="16">
    <location>
        <begin position="384"/>
        <end position="391"/>
    </location>
    <ligand>
        <name>ATP</name>
        <dbReference type="ChEBI" id="CHEBI:30616"/>
    </ligand>
</feature>
<keyword evidence="8 16" id="KW-0547">Nucleotide-binding</keyword>
<keyword evidence="6 16" id="KW-0812">Transmembrane</keyword>
<dbReference type="FunFam" id="3.40.1110.10:FF:000007">
    <property type="entry name" value="Potassium-transporting ATPase ATP-binding subunit"/>
    <property type="match status" value="1"/>
</dbReference>
<dbReference type="InterPro" id="IPR059000">
    <property type="entry name" value="ATPase_P-type_domA"/>
</dbReference>
<evidence type="ECO:0000313" key="19">
    <source>
        <dbReference type="Proteomes" id="UP001219066"/>
    </source>
</evidence>
<accession>A0AAX3SKL1</accession>
<dbReference type="GO" id="GO:0005886">
    <property type="term" value="C:plasma membrane"/>
    <property type="evidence" value="ECO:0007669"/>
    <property type="project" value="UniProtKB-SubCell"/>
</dbReference>
<keyword evidence="7 16" id="KW-0479">Metal-binding</keyword>
<keyword evidence="14 16" id="KW-0406">Ion transport</keyword>
<keyword evidence="11 16" id="KW-0630">Potassium</keyword>
<dbReference type="CDD" id="cd02078">
    <property type="entry name" value="P-type_ATPase_K"/>
    <property type="match status" value="1"/>
</dbReference>
<dbReference type="Proteomes" id="UP001219066">
    <property type="component" value="Chromosome"/>
</dbReference>
<feature type="transmembrane region" description="Helical" evidence="16">
    <location>
        <begin position="62"/>
        <end position="83"/>
    </location>
</feature>
<feature type="active site" description="4-aspartylphosphate intermediate" evidence="16">
    <location>
        <position position="314"/>
    </location>
</feature>
<dbReference type="EMBL" id="CP120956">
    <property type="protein sequence ID" value="WFF80596.1"/>
    <property type="molecule type" value="Genomic_DNA"/>
</dbReference>
<dbReference type="InterPro" id="IPR001757">
    <property type="entry name" value="P_typ_ATPase"/>
</dbReference>
<dbReference type="InterPro" id="IPR006391">
    <property type="entry name" value="P-type_ATPase_bsu_IA"/>
</dbReference>
<dbReference type="InterPro" id="IPR044492">
    <property type="entry name" value="P_typ_ATPase_HD_dom"/>
</dbReference>
<dbReference type="Gene3D" id="2.70.150.10">
    <property type="entry name" value="Calcium-transporting ATPase, cytoplasmic transduction domain A"/>
    <property type="match status" value="1"/>
</dbReference>
<feature type="transmembrane region" description="Helical" evidence="16">
    <location>
        <begin position="256"/>
        <end position="281"/>
    </location>
</feature>
<dbReference type="PANTHER" id="PTHR43743">
    <property type="entry name" value="POTASSIUM-TRANSPORTING ATPASE ATP-BINDING SUBUNIT"/>
    <property type="match status" value="1"/>
</dbReference>
<dbReference type="SFLD" id="SFLDG00002">
    <property type="entry name" value="C1.7:_P-type_atpase_like"/>
    <property type="match status" value="1"/>
</dbReference>
<evidence type="ECO:0000256" key="10">
    <source>
        <dbReference type="ARBA" id="ARBA00022842"/>
    </source>
</evidence>
<dbReference type="GO" id="GO:0008556">
    <property type="term" value="F:P-type potassium transmembrane transporter activity"/>
    <property type="evidence" value="ECO:0007669"/>
    <property type="project" value="UniProtKB-UniRule"/>
</dbReference>
<keyword evidence="9 16" id="KW-0067">ATP-binding</keyword>
<dbReference type="InterPro" id="IPR018303">
    <property type="entry name" value="ATPase_P-typ_P_site"/>
</dbReference>
<proteinExistence type="inferred from homology"/>
<evidence type="ECO:0000256" key="2">
    <source>
        <dbReference type="ARBA" id="ARBA00022448"/>
    </source>
</evidence>
<dbReference type="SFLD" id="SFLDF00027">
    <property type="entry name" value="p-type_atpase"/>
    <property type="match status" value="1"/>
</dbReference>
<feature type="binding site" evidence="16">
    <location>
        <position position="355"/>
    </location>
    <ligand>
        <name>ATP</name>
        <dbReference type="ChEBI" id="CHEBI:30616"/>
    </ligand>
</feature>
<dbReference type="FunFam" id="2.70.150.10:FF:000010">
    <property type="entry name" value="Potassium-transporting ATPase ATP-binding subunit"/>
    <property type="match status" value="1"/>
</dbReference>
<dbReference type="Gene3D" id="3.40.1110.10">
    <property type="entry name" value="Calcium-transporting ATPase, cytoplasmic domain N"/>
    <property type="match status" value="1"/>
</dbReference>
<gene>
    <name evidence="16 18" type="primary">kdpB</name>
    <name evidence="18" type="ORF">PYR84_27270</name>
</gene>
<dbReference type="SFLD" id="SFLDS00003">
    <property type="entry name" value="Haloacid_Dehalogenase"/>
    <property type="match status" value="1"/>
</dbReference>
<dbReference type="NCBIfam" id="TIGR01497">
    <property type="entry name" value="kdpB"/>
    <property type="match status" value="1"/>
</dbReference>
<dbReference type="SUPFAM" id="SSF81653">
    <property type="entry name" value="Calcium ATPase, transduction domain A"/>
    <property type="match status" value="1"/>
</dbReference>
<dbReference type="InterPro" id="IPR036412">
    <property type="entry name" value="HAD-like_sf"/>
</dbReference>
<feature type="transmembrane region" description="Helical" evidence="16">
    <location>
        <begin position="668"/>
        <end position="693"/>
    </location>
</feature>
<keyword evidence="13 16" id="KW-1133">Transmembrane helix</keyword>
<evidence type="ECO:0000313" key="18">
    <source>
        <dbReference type="EMBL" id="WFF80596.1"/>
    </source>
</evidence>
<keyword evidence="12 16" id="KW-1278">Translocase</keyword>
<dbReference type="AlphaFoldDB" id="A0AAX3SKL1"/>
<organism evidence="18 19">
    <name type="scientific">Delftia tsuruhatensis</name>
    <dbReference type="NCBI Taxonomy" id="180282"/>
    <lineage>
        <taxon>Bacteria</taxon>
        <taxon>Pseudomonadati</taxon>
        <taxon>Pseudomonadota</taxon>
        <taxon>Betaproteobacteria</taxon>
        <taxon>Burkholderiales</taxon>
        <taxon>Comamonadaceae</taxon>
        <taxon>Delftia</taxon>
    </lineage>
</organism>
<evidence type="ECO:0000256" key="6">
    <source>
        <dbReference type="ARBA" id="ARBA00022692"/>
    </source>
</evidence>
<comment type="caution">
    <text evidence="16">Lacks conserved residue(s) required for the propagation of feature annotation.</text>
</comment>
<protein>
    <recommendedName>
        <fullName evidence="16">Potassium-transporting ATPase ATP-binding subunit</fullName>
        <ecNumber evidence="16">7.2.2.6</ecNumber>
    </recommendedName>
    <alternativeName>
        <fullName evidence="16">ATP phosphohydrolase [potassium-transporting] B chain</fullName>
    </alternativeName>
    <alternativeName>
        <fullName evidence="16">Potassium-binding and translocating subunit B</fullName>
    </alternativeName>
    <alternativeName>
        <fullName evidence="16">Potassium-translocating ATPase B chain</fullName>
    </alternativeName>
</protein>